<dbReference type="InterPro" id="IPR025708">
    <property type="entry name" value="HSP15"/>
</dbReference>
<feature type="domain" description="RNA-binding S4" evidence="6">
    <location>
        <begin position="6"/>
        <end position="79"/>
    </location>
</feature>
<evidence type="ECO:0000259" key="6">
    <source>
        <dbReference type="SMART" id="SM00363"/>
    </source>
</evidence>
<dbReference type="SUPFAM" id="SSF55174">
    <property type="entry name" value="Alpha-L RNA-binding motif"/>
    <property type="match status" value="1"/>
</dbReference>
<proteinExistence type="inferred from homology"/>
<gene>
    <name evidence="7" type="ORF">SAMN05660831_00820</name>
</gene>
<evidence type="ECO:0000256" key="1">
    <source>
        <dbReference type="ARBA" id="ARBA00008396"/>
    </source>
</evidence>
<feature type="compositionally biased region" description="Basic and acidic residues" evidence="5">
    <location>
        <begin position="123"/>
        <end position="132"/>
    </location>
</feature>
<dbReference type="CDD" id="cd00165">
    <property type="entry name" value="S4"/>
    <property type="match status" value="1"/>
</dbReference>
<dbReference type="Proteomes" id="UP000198611">
    <property type="component" value="Unassembled WGS sequence"/>
</dbReference>
<dbReference type="EMBL" id="FOMJ01000002">
    <property type="protein sequence ID" value="SFD13993.1"/>
    <property type="molecule type" value="Genomic_DNA"/>
</dbReference>
<dbReference type="SMART" id="SM00363">
    <property type="entry name" value="S4"/>
    <property type="match status" value="1"/>
</dbReference>
<dbReference type="STRING" id="1123397.SAMN05660831_00820"/>
<dbReference type="PIRSF" id="PIRSF016821">
    <property type="entry name" value="HSP15"/>
    <property type="match status" value="1"/>
</dbReference>
<dbReference type="Pfam" id="PF01479">
    <property type="entry name" value="S4"/>
    <property type="match status" value="1"/>
</dbReference>
<dbReference type="PROSITE" id="PS50889">
    <property type="entry name" value="S4"/>
    <property type="match status" value="1"/>
</dbReference>
<dbReference type="Gene3D" id="3.10.290.10">
    <property type="entry name" value="RNA-binding S4 domain"/>
    <property type="match status" value="1"/>
</dbReference>
<dbReference type="GO" id="GO:0043023">
    <property type="term" value="F:ribosomal large subunit binding"/>
    <property type="evidence" value="ECO:0007669"/>
    <property type="project" value="InterPro"/>
</dbReference>
<organism evidence="7 8">
    <name type="scientific">Thiohalospira halophila DSM 15071</name>
    <dbReference type="NCBI Taxonomy" id="1123397"/>
    <lineage>
        <taxon>Bacteria</taxon>
        <taxon>Pseudomonadati</taxon>
        <taxon>Pseudomonadota</taxon>
        <taxon>Gammaproteobacteria</taxon>
        <taxon>Thiohalospirales</taxon>
        <taxon>Thiohalospiraceae</taxon>
        <taxon>Thiohalospira</taxon>
    </lineage>
</organism>
<feature type="compositionally biased region" description="Basic and acidic residues" evidence="5">
    <location>
        <begin position="86"/>
        <end position="101"/>
    </location>
</feature>
<dbReference type="AlphaFoldDB" id="A0A1I1Q453"/>
<keyword evidence="7" id="KW-0346">Stress response</keyword>
<evidence type="ECO:0000256" key="2">
    <source>
        <dbReference type="ARBA" id="ARBA00022884"/>
    </source>
</evidence>
<comment type="similarity">
    <text evidence="1 4">Belongs to the HSP15 family.</text>
</comment>
<dbReference type="InterPro" id="IPR002942">
    <property type="entry name" value="S4_RNA-bd"/>
</dbReference>
<keyword evidence="8" id="KW-1185">Reference proteome</keyword>
<name>A0A1I1Q453_9GAMM</name>
<dbReference type="GO" id="GO:0003677">
    <property type="term" value="F:DNA binding"/>
    <property type="evidence" value="ECO:0007669"/>
    <property type="project" value="UniProtKB-KW"/>
</dbReference>
<evidence type="ECO:0000313" key="7">
    <source>
        <dbReference type="EMBL" id="SFD13993.1"/>
    </source>
</evidence>
<dbReference type="GO" id="GO:0003727">
    <property type="term" value="F:single-stranded RNA binding"/>
    <property type="evidence" value="ECO:0007669"/>
    <property type="project" value="InterPro"/>
</dbReference>
<evidence type="ECO:0000256" key="3">
    <source>
        <dbReference type="ARBA" id="ARBA00023125"/>
    </source>
</evidence>
<evidence type="ECO:0000256" key="5">
    <source>
        <dbReference type="SAM" id="MobiDB-lite"/>
    </source>
</evidence>
<evidence type="ECO:0000313" key="8">
    <source>
        <dbReference type="Proteomes" id="UP000198611"/>
    </source>
</evidence>
<feature type="region of interest" description="Disordered" evidence="5">
    <location>
        <begin position="65"/>
        <end position="132"/>
    </location>
</feature>
<evidence type="ECO:0000256" key="4">
    <source>
        <dbReference type="PIRNR" id="PIRNR016821"/>
    </source>
</evidence>
<keyword evidence="2 4" id="KW-0694">RNA-binding</keyword>
<dbReference type="InterPro" id="IPR036986">
    <property type="entry name" value="S4_RNA-bd_sf"/>
</dbReference>
<reference evidence="7 8" key="1">
    <citation type="submission" date="2016-10" db="EMBL/GenBank/DDBJ databases">
        <authorList>
            <person name="de Groot N.N."/>
        </authorList>
    </citation>
    <scope>NUCLEOTIDE SEQUENCE [LARGE SCALE GENOMIC DNA]</scope>
    <source>
        <strain evidence="7 8">HL3</strain>
    </source>
</reference>
<protein>
    <recommendedName>
        <fullName evidence="4">Heat shock protein 15</fullName>
    </recommendedName>
</protein>
<dbReference type="GO" id="GO:0034605">
    <property type="term" value="P:cellular response to heat"/>
    <property type="evidence" value="ECO:0007669"/>
    <property type="project" value="InterPro"/>
</dbReference>
<keyword evidence="3 4" id="KW-0238">DNA-binding</keyword>
<accession>A0A1I1Q453</accession>
<sequence length="132" mass="14826">MAGDRVRIDKWLWAARFYKTRGLATEAVSGGKVHLNGERTKPARGLQIGDSITVRKEGGTWTVTVDGLTEKRGPASQAENLYTETEESRQAREAGREERLRAAAGGPPRREPGAGRPTKRERRQLDRWRDDK</sequence>